<dbReference type="Proteomes" id="UP000035642">
    <property type="component" value="Unassembled WGS sequence"/>
</dbReference>
<protein>
    <submittedName>
        <fullName evidence="2">Protein kinase domain-containing protein</fullName>
    </submittedName>
</protein>
<proteinExistence type="predicted"/>
<evidence type="ECO:0000313" key="1">
    <source>
        <dbReference type="Proteomes" id="UP000035642"/>
    </source>
</evidence>
<reference evidence="1" key="1">
    <citation type="submission" date="2012-09" db="EMBL/GenBank/DDBJ databases">
        <authorList>
            <person name="Martin A.A."/>
        </authorList>
    </citation>
    <scope>NUCLEOTIDE SEQUENCE</scope>
</reference>
<sequence length="130" mass="14956">MGRRISISQVNANGVRNIVGMAEYECEASPSHDIMRRVCEAKDYDSSEEFVVGRRQEDWVIVADIVFALLEQQCGLARLPRSRNLALRQVFKTMLSGLVLFDFSSTKQHVGYQKREAVARHIHPRLFYIK</sequence>
<evidence type="ECO:0000313" key="2">
    <source>
        <dbReference type="WBParaSite" id="ACAC_0000448701-mRNA-1"/>
    </source>
</evidence>
<dbReference type="AlphaFoldDB" id="A0A0K0D342"/>
<keyword evidence="1" id="KW-1185">Reference proteome</keyword>
<reference evidence="2" key="2">
    <citation type="submission" date="2017-02" db="UniProtKB">
        <authorList>
            <consortium name="WormBaseParasite"/>
        </authorList>
    </citation>
    <scope>IDENTIFICATION</scope>
</reference>
<accession>A0A0K0D342</accession>
<dbReference type="WBParaSite" id="ACAC_0000448701-mRNA-1">
    <property type="protein sequence ID" value="ACAC_0000448701-mRNA-1"/>
    <property type="gene ID" value="ACAC_0000448701"/>
</dbReference>
<organism evidence="1 2">
    <name type="scientific">Angiostrongylus cantonensis</name>
    <name type="common">Rat lungworm</name>
    <dbReference type="NCBI Taxonomy" id="6313"/>
    <lineage>
        <taxon>Eukaryota</taxon>
        <taxon>Metazoa</taxon>
        <taxon>Ecdysozoa</taxon>
        <taxon>Nematoda</taxon>
        <taxon>Chromadorea</taxon>
        <taxon>Rhabditida</taxon>
        <taxon>Rhabditina</taxon>
        <taxon>Rhabditomorpha</taxon>
        <taxon>Strongyloidea</taxon>
        <taxon>Metastrongylidae</taxon>
        <taxon>Angiostrongylus</taxon>
    </lineage>
</organism>
<name>A0A0K0D342_ANGCA</name>